<reference evidence="1 2" key="1">
    <citation type="journal article" date="2016" name="Int. J. Syst. Evol. Microbiol.">
        <title>Chitinibacter fontanus sp. nov., isolated from a spring.</title>
        <authorList>
            <person name="Sheu S.Y."/>
            <person name="Li Y.S."/>
            <person name="Young C.C."/>
            <person name="Chen W.M."/>
        </authorList>
    </citation>
    <scope>NUCLEOTIDE SEQUENCE [LARGE SCALE GENOMIC DNA]</scope>
    <source>
        <strain evidence="1 2">STM-7</strain>
    </source>
</reference>
<dbReference type="KEGG" id="cfon:HZU75_06580"/>
<organism evidence="1 2">
    <name type="scientific">Chitinibacter fontanus</name>
    <dbReference type="NCBI Taxonomy" id="1737446"/>
    <lineage>
        <taxon>Bacteria</taxon>
        <taxon>Pseudomonadati</taxon>
        <taxon>Pseudomonadota</taxon>
        <taxon>Betaproteobacteria</taxon>
        <taxon>Neisseriales</taxon>
        <taxon>Chitinibacteraceae</taxon>
        <taxon>Chitinibacter</taxon>
    </lineage>
</organism>
<protein>
    <submittedName>
        <fullName evidence="1">Uncharacterized protein</fullName>
    </submittedName>
</protein>
<dbReference type="Proteomes" id="UP000510822">
    <property type="component" value="Chromosome"/>
</dbReference>
<sequence>MATVSYLTSASNEIYSDAALGYITARKNDIFVVSSTLGISAAAIAGAIAEENTESTLVSSPGVC</sequence>
<dbReference type="AlphaFoldDB" id="A0A7D5ZDN6"/>
<dbReference type="RefSeq" id="WP_180308351.1">
    <property type="nucleotide sequence ID" value="NZ_CP058952.1"/>
</dbReference>
<dbReference type="EMBL" id="CP058952">
    <property type="protein sequence ID" value="QLI81224.1"/>
    <property type="molecule type" value="Genomic_DNA"/>
</dbReference>
<gene>
    <name evidence="1" type="ORF">HZU75_06580</name>
</gene>
<evidence type="ECO:0000313" key="2">
    <source>
        <dbReference type="Proteomes" id="UP000510822"/>
    </source>
</evidence>
<name>A0A7D5ZDN6_9NEIS</name>
<accession>A0A7D5ZDN6</accession>
<proteinExistence type="predicted"/>
<keyword evidence="2" id="KW-1185">Reference proteome</keyword>
<evidence type="ECO:0000313" key="1">
    <source>
        <dbReference type="EMBL" id="QLI81224.1"/>
    </source>
</evidence>